<reference evidence="1" key="1">
    <citation type="submission" date="2014-11" db="EMBL/GenBank/DDBJ databases">
        <authorList>
            <person name="Amaro Gonzalez C."/>
        </authorList>
    </citation>
    <scope>NUCLEOTIDE SEQUENCE</scope>
</reference>
<dbReference type="AlphaFoldDB" id="A0A0E9VCQ7"/>
<accession>A0A0E9VCQ7</accession>
<dbReference type="EMBL" id="GBXM01033574">
    <property type="protein sequence ID" value="JAH75003.1"/>
    <property type="molecule type" value="Transcribed_RNA"/>
</dbReference>
<evidence type="ECO:0000313" key="1">
    <source>
        <dbReference type="EMBL" id="JAH75003.1"/>
    </source>
</evidence>
<organism evidence="1">
    <name type="scientific">Anguilla anguilla</name>
    <name type="common">European freshwater eel</name>
    <name type="synonym">Muraena anguilla</name>
    <dbReference type="NCBI Taxonomy" id="7936"/>
    <lineage>
        <taxon>Eukaryota</taxon>
        <taxon>Metazoa</taxon>
        <taxon>Chordata</taxon>
        <taxon>Craniata</taxon>
        <taxon>Vertebrata</taxon>
        <taxon>Euteleostomi</taxon>
        <taxon>Actinopterygii</taxon>
        <taxon>Neopterygii</taxon>
        <taxon>Teleostei</taxon>
        <taxon>Anguilliformes</taxon>
        <taxon>Anguillidae</taxon>
        <taxon>Anguilla</taxon>
    </lineage>
</organism>
<reference evidence="1" key="2">
    <citation type="journal article" date="2015" name="Fish Shellfish Immunol.">
        <title>Early steps in the European eel (Anguilla anguilla)-Vibrio vulnificus interaction in the gills: Role of the RtxA13 toxin.</title>
        <authorList>
            <person name="Callol A."/>
            <person name="Pajuelo D."/>
            <person name="Ebbesson L."/>
            <person name="Teles M."/>
            <person name="MacKenzie S."/>
            <person name="Amaro C."/>
        </authorList>
    </citation>
    <scope>NUCLEOTIDE SEQUENCE</scope>
</reference>
<sequence length="42" mass="4943">MSQSGIRGFIFSSCYMYNFNKITLFQRVTGIFLFRDKSSTSY</sequence>
<proteinExistence type="predicted"/>
<protein>
    <submittedName>
        <fullName evidence="1">Uncharacterized protein</fullName>
    </submittedName>
</protein>
<name>A0A0E9VCQ7_ANGAN</name>